<dbReference type="PROSITE" id="PS50088">
    <property type="entry name" value="ANK_REPEAT"/>
    <property type="match status" value="3"/>
</dbReference>
<keyword evidence="6" id="KW-1185">Reference proteome</keyword>
<feature type="region of interest" description="Disordered" evidence="4">
    <location>
        <begin position="775"/>
        <end position="797"/>
    </location>
</feature>
<protein>
    <submittedName>
        <fullName evidence="5">Ankyrin repeat and KH domain-containing protein mask</fullName>
    </submittedName>
</protein>
<dbReference type="AlphaFoldDB" id="A0AAN6SRU9"/>
<feature type="repeat" description="ANK" evidence="3">
    <location>
        <begin position="255"/>
        <end position="287"/>
    </location>
</feature>
<dbReference type="Pfam" id="PF00023">
    <property type="entry name" value="Ank"/>
    <property type="match status" value="2"/>
</dbReference>
<dbReference type="InterPro" id="IPR002110">
    <property type="entry name" value="Ankyrin_rpt"/>
</dbReference>
<evidence type="ECO:0000256" key="1">
    <source>
        <dbReference type="ARBA" id="ARBA00022737"/>
    </source>
</evidence>
<dbReference type="SUPFAM" id="SSF48403">
    <property type="entry name" value="Ankyrin repeat"/>
    <property type="match status" value="1"/>
</dbReference>
<dbReference type="InterPro" id="IPR036770">
    <property type="entry name" value="Ankyrin_rpt-contain_sf"/>
</dbReference>
<accession>A0AAN6SRU9</accession>
<dbReference type="PANTHER" id="PTHR24198">
    <property type="entry name" value="ANKYRIN REPEAT AND PROTEIN KINASE DOMAIN-CONTAINING PROTEIN"/>
    <property type="match status" value="1"/>
</dbReference>
<gene>
    <name evidence="5" type="ORF">C8A01DRAFT_45914</name>
</gene>
<evidence type="ECO:0000256" key="4">
    <source>
        <dbReference type="SAM" id="MobiDB-lite"/>
    </source>
</evidence>
<evidence type="ECO:0000313" key="5">
    <source>
        <dbReference type="EMBL" id="KAK4040804.1"/>
    </source>
</evidence>
<evidence type="ECO:0000256" key="2">
    <source>
        <dbReference type="ARBA" id="ARBA00023043"/>
    </source>
</evidence>
<dbReference type="EMBL" id="MU854369">
    <property type="protein sequence ID" value="KAK4040804.1"/>
    <property type="molecule type" value="Genomic_DNA"/>
</dbReference>
<dbReference type="Gene3D" id="1.25.40.20">
    <property type="entry name" value="Ankyrin repeat-containing domain"/>
    <property type="match status" value="3"/>
</dbReference>
<name>A0AAN6SRU9_9PEZI</name>
<evidence type="ECO:0000313" key="6">
    <source>
        <dbReference type="Proteomes" id="UP001303115"/>
    </source>
</evidence>
<organism evidence="5 6">
    <name type="scientific">Parachaetomium inaequale</name>
    <dbReference type="NCBI Taxonomy" id="2588326"/>
    <lineage>
        <taxon>Eukaryota</taxon>
        <taxon>Fungi</taxon>
        <taxon>Dikarya</taxon>
        <taxon>Ascomycota</taxon>
        <taxon>Pezizomycotina</taxon>
        <taxon>Sordariomycetes</taxon>
        <taxon>Sordariomycetidae</taxon>
        <taxon>Sordariales</taxon>
        <taxon>Chaetomiaceae</taxon>
        <taxon>Parachaetomium</taxon>
    </lineage>
</organism>
<proteinExistence type="predicted"/>
<feature type="repeat" description="ANK" evidence="3">
    <location>
        <begin position="200"/>
        <end position="232"/>
    </location>
</feature>
<reference evidence="6" key="1">
    <citation type="journal article" date="2023" name="Mol. Phylogenet. Evol.">
        <title>Genome-scale phylogeny and comparative genomics of the fungal order Sordariales.</title>
        <authorList>
            <person name="Hensen N."/>
            <person name="Bonometti L."/>
            <person name="Westerberg I."/>
            <person name="Brannstrom I.O."/>
            <person name="Guillou S."/>
            <person name="Cros-Aarteil S."/>
            <person name="Calhoun S."/>
            <person name="Haridas S."/>
            <person name="Kuo A."/>
            <person name="Mondo S."/>
            <person name="Pangilinan J."/>
            <person name="Riley R."/>
            <person name="LaButti K."/>
            <person name="Andreopoulos B."/>
            <person name="Lipzen A."/>
            <person name="Chen C."/>
            <person name="Yan M."/>
            <person name="Daum C."/>
            <person name="Ng V."/>
            <person name="Clum A."/>
            <person name="Steindorff A."/>
            <person name="Ohm R.A."/>
            <person name="Martin F."/>
            <person name="Silar P."/>
            <person name="Natvig D.O."/>
            <person name="Lalanne C."/>
            <person name="Gautier V."/>
            <person name="Ament-Velasquez S.L."/>
            <person name="Kruys A."/>
            <person name="Hutchinson M.I."/>
            <person name="Powell A.J."/>
            <person name="Barry K."/>
            <person name="Miller A.N."/>
            <person name="Grigoriev I.V."/>
            <person name="Debuchy R."/>
            <person name="Gladieux P."/>
            <person name="Hiltunen Thoren M."/>
            <person name="Johannesson H."/>
        </authorList>
    </citation>
    <scope>NUCLEOTIDE SEQUENCE [LARGE SCALE GENOMIC DNA]</scope>
    <source>
        <strain evidence="6">CBS 284.82</strain>
    </source>
</reference>
<feature type="compositionally biased region" description="Polar residues" evidence="4">
    <location>
        <begin position="783"/>
        <end position="794"/>
    </location>
</feature>
<keyword evidence="2 3" id="KW-0040">ANK repeat</keyword>
<evidence type="ECO:0000256" key="3">
    <source>
        <dbReference type="PROSITE-ProRule" id="PRU00023"/>
    </source>
</evidence>
<feature type="repeat" description="ANK" evidence="3">
    <location>
        <begin position="321"/>
        <end position="354"/>
    </location>
</feature>
<comment type="caution">
    <text evidence="5">The sequence shown here is derived from an EMBL/GenBank/DDBJ whole genome shotgun (WGS) entry which is preliminary data.</text>
</comment>
<keyword evidence="1" id="KW-0677">Repeat</keyword>
<dbReference type="SMART" id="SM00248">
    <property type="entry name" value="ANK"/>
    <property type="match status" value="7"/>
</dbReference>
<sequence>MATLQTLPNEILIVIAAYLFKVGDLAALALADRRLCSVARSELYAAAARDDGTAKAALFHAAENGSIETARSLLSHGADPSPVYVSPIPRDCLHRVLAAQGRRPGRRPLVDRKLALETVAATLRHADPCSDLATEYHRLQSALLGDIRATDDCGFYSRLHFQMQTVSKQFDSKSDAGTPGTGTYGFAPVLEHPCDDDDWYKWTPLHVAAQRGDDDLVTLLLDSGAAVDLALRVAESPTSGDVSDAFAFSPPLPPAPESPLHLAIAGGHKSTARLLLAGGASIAVSSGAVTILHIAAWHGALGVCRLLVDEHAHPVDAPTSARLTPFHYAAAAGHLQTVGHFLLERGADVHACFNGAGVLGFCVPEYADAWVLLDMDQDFAVPREGEVDPVEACLTSSNISRNDEHQMVPILRHLLSRQDDSTTFMKLLYYLDVASEQHLTQAVKLLLEVSKDFKSWLAAVDTVMALVDYVEVFPPTHTSTWAGDGPRLPVNLRLTKEGVLEARLEIAKRLHQRLAATPQGVDDMDLRDALLGACQPGGLLACKWLASQGALRRMGKCELVTMLGRTTPHWVLTQADNLGDKGRVLDEISVPHMILRHSSLETAVVLGRHGANLGLALDTRAGQGNLFSCHTRQRIPPLSADLRHADCVLLMLFGRPDTAGALELLRLVLDAAGEGARELVNCNLRMPPPYLDQIVTPVGLLCSINIPEEIPRTLHFPSDGPTPELMDPASESTRLAMLKMLLDAGAEVRTLVEASSGDMDDDTKPSEPLWQALASEDEHETGRQQQKPSTTAPGPTTIWRVVDWEHDPIRCAIWSRMPTLVQAMLEARPLPNKNHPAALRYLHAACGGTQLKIPNQLDRLNERLSPQTLGIVLSMADLDHADLPLGPTGETALMCLLRFYNRKDVDVPVPIHECRCEPELVGAEKDDLSSMVKLLLAHGAKWQTRCPSTERTALDELRSLMSGYLWRHGIYRQHNLAEFRKHIVLDLHSEAADRAEGFNPFEMGDVKATQGLAERLSLCTPQS</sequence>
<dbReference type="Proteomes" id="UP001303115">
    <property type="component" value="Unassembled WGS sequence"/>
</dbReference>
<dbReference type="Pfam" id="PF12796">
    <property type="entry name" value="Ank_2"/>
    <property type="match status" value="1"/>
</dbReference>
<dbReference type="PANTHER" id="PTHR24198:SF165">
    <property type="entry name" value="ANKYRIN REPEAT-CONTAINING PROTEIN-RELATED"/>
    <property type="match status" value="1"/>
</dbReference>
<dbReference type="PROSITE" id="PS50297">
    <property type="entry name" value="ANK_REP_REGION"/>
    <property type="match status" value="3"/>
</dbReference>